<dbReference type="GO" id="GO:0008233">
    <property type="term" value="F:peptidase activity"/>
    <property type="evidence" value="ECO:0007669"/>
    <property type="project" value="UniProtKB-KW"/>
</dbReference>
<evidence type="ECO:0000313" key="5">
    <source>
        <dbReference type="EMBL" id="RZC42361.1"/>
    </source>
</evidence>
<comment type="similarity">
    <text evidence="1">Belongs to the DeSI family.</text>
</comment>
<dbReference type="GO" id="GO:0006508">
    <property type="term" value="P:proteolysis"/>
    <property type="evidence" value="ECO:0007669"/>
    <property type="project" value="UniProtKB-KW"/>
</dbReference>
<dbReference type="Proteomes" id="UP000292052">
    <property type="component" value="Unassembled WGS sequence"/>
</dbReference>
<dbReference type="SMART" id="SM01179">
    <property type="entry name" value="DUF862"/>
    <property type="match status" value="1"/>
</dbReference>
<keyword evidence="3" id="KW-0378">Hydrolase</keyword>
<evidence type="ECO:0000256" key="2">
    <source>
        <dbReference type="ARBA" id="ARBA00022670"/>
    </source>
</evidence>
<dbReference type="PANTHER" id="PTHR12378:SF7">
    <property type="entry name" value="DESUMOYLATING ISOPEPTIDASE 1"/>
    <property type="match status" value="1"/>
</dbReference>
<dbReference type="Pfam" id="PF05903">
    <property type="entry name" value="Peptidase_C97"/>
    <property type="match status" value="1"/>
</dbReference>
<dbReference type="EMBL" id="QDEB01008562">
    <property type="protein sequence ID" value="RZC42361.1"/>
    <property type="molecule type" value="Genomic_DNA"/>
</dbReference>
<evidence type="ECO:0000256" key="1">
    <source>
        <dbReference type="ARBA" id="ARBA00008140"/>
    </source>
</evidence>
<reference evidence="5 6" key="1">
    <citation type="submission" date="2017-03" db="EMBL/GenBank/DDBJ databases">
        <title>Genome of the blue death feigning beetle - Asbolus verrucosus.</title>
        <authorList>
            <person name="Rider S.D."/>
        </authorList>
    </citation>
    <scope>NUCLEOTIDE SEQUENCE [LARGE SCALE GENOMIC DNA]</scope>
    <source>
        <strain evidence="5">Butters</strain>
        <tissue evidence="5">Head and leg muscle</tissue>
    </source>
</reference>
<dbReference type="InterPro" id="IPR008580">
    <property type="entry name" value="PPPDE_dom"/>
</dbReference>
<dbReference type="STRING" id="1661398.A0A482WAW6"/>
<comment type="caution">
    <text evidence="5">The sequence shown here is derived from an EMBL/GenBank/DDBJ whole genome shotgun (WGS) entry which is preliminary data.</text>
</comment>
<protein>
    <submittedName>
        <fullName evidence="5">Peptidase C97 domain containing protein</fullName>
    </submittedName>
</protein>
<keyword evidence="6" id="KW-1185">Reference proteome</keyword>
<evidence type="ECO:0000256" key="3">
    <source>
        <dbReference type="ARBA" id="ARBA00022801"/>
    </source>
</evidence>
<dbReference type="InterPro" id="IPR042266">
    <property type="entry name" value="PPPDE_sf"/>
</dbReference>
<dbReference type="PROSITE" id="PS51858">
    <property type="entry name" value="PPPDE"/>
    <property type="match status" value="1"/>
</dbReference>
<name>A0A482WAW6_ASBVE</name>
<dbReference type="Gene3D" id="3.90.1720.30">
    <property type="entry name" value="PPPDE domains"/>
    <property type="match status" value="1"/>
</dbReference>
<evidence type="ECO:0000313" key="6">
    <source>
        <dbReference type="Proteomes" id="UP000292052"/>
    </source>
</evidence>
<dbReference type="OrthoDB" id="21221at2759"/>
<organism evidence="5 6">
    <name type="scientific">Asbolus verrucosus</name>
    <name type="common">Desert ironclad beetle</name>
    <dbReference type="NCBI Taxonomy" id="1661398"/>
    <lineage>
        <taxon>Eukaryota</taxon>
        <taxon>Metazoa</taxon>
        <taxon>Ecdysozoa</taxon>
        <taxon>Arthropoda</taxon>
        <taxon>Hexapoda</taxon>
        <taxon>Insecta</taxon>
        <taxon>Pterygota</taxon>
        <taxon>Neoptera</taxon>
        <taxon>Endopterygota</taxon>
        <taxon>Coleoptera</taxon>
        <taxon>Polyphaga</taxon>
        <taxon>Cucujiformia</taxon>
        <taxon>Tenebrionidae</taxon>
        <taxon>Pimeliinae</taxon>
        <taxon>Asbolus</taxon>
    </lineage>
</organism>
<sequence>MSYPVEVYIYDLSGGWCQNIFVNWLSPTDEALHSGVVVHGREYFYGKDGLEDQKPDLKNTIRKAEVGRTKMSKTEVAGLINNLRRQETWRKQLYDAVNHNCHHFSDTLVKCLCGPQARLPQEVYDFNKQIAATWYSQTMARTFTSSGSS</sequence>
<accession>A0A482WAW6</accession>
<dbReference type="AlphaFoldDB" id="A0A482WAW6"/>
<evidence type="ECO:0000259" key="4">
    <source>
        <dbReference type="PROSITE" id="PS51858"/>
    </source>
</evidence>
<proteinExistence type="inferred from homology"/>
<dbReference type="PANTHER" id="PTHR12378">
    <property type="entry name" value="DESUMOYLATING ISOPEPTIDASE"/>
    <property type="match status" value="1"/>
</dbReference>
<gene>
    <name evidence="5" type="ORF">BDFB_006198</name>
</gene>
<keyword evidence="2" id="KW-0645">Protease</keyword>
<feature type="domain" description="PPPDE" evidence="4">
    <location>
        <begin position="3"/>
        <end position="127"/>
    </location>
</feature>
<dbReference type="GO" id="GO:0070646">
    <property type="term" value="P:protein modification by small protein removal"/>
    <property type="evidence" value="ECO:0007669"/>
    <property type="project" value="TreeGrafter"/>
</dbReference>